<dbReference type="GO" id="GO:0016020">
    <property type="term" value="C:membrane"/>
    <property type="evidence" value="ECO:0007669"/>
    <property type="project" value="UniProtKB-SubCell"/>
</dbReference>
<dbReference type="RefSeq" id="XP_041429449.1">
    <property type="nucleotide sequence ID" value="XM_041573515.1"/>
</dbReference>
<dbReference type="OMA" id="YNGGQLE"/>
<evidence type="ECO:0000256" key="1">
    <source>
        <dbReference type="ARBA" id="ARBA00004370"/>
    </source>
</evidence>
<dbReference type="KEGG" id="xla:121397191"/>
<keyword evidence="2" id="KW-0732">Signal</keyword>
<dbReference type="SUPFAM" id="SSF48726">
    <property type="entry name" value="Immunoglobulin"/>
    <property type="match status" value="1"/>
</dbReference>
<sequence length="257" mass="29035">MQLNLPERLQFFFLLCLVQFASGGQDDLIQVHGLLNHSITLSYHRLLERPVKMTIWEIKRRGKTFAVAEYNGGQLEIQNEKFENRIQASNGTELKIHSLRMEDTDIYKADIILTDLHINTAYFNLTVHEPVSVPSITADLKGDNKGRCEFTLHCSVPSNASLTLFSWIYRCGNSGYQHYANGSTLTIMLQNLSETTEFLCLAQNPVDVKNASFYSEQICNSVKSPPYSTCWIKVSIAIPVVAVLCLVVILFIKIAKK</sequence>
<evidence type="ECO:0000313" key="6">
    <source>
        <dbReference type="RefSeq" id="XP_041429449.1"/>
    </source>
</evidence>
<dbReference type="AlphaFoldDB" id="A0A1L8FC67"/>
<evidence type="ECO:0000256" key="3">
    <source>
        <dbReference type="ARBA" id="ARBA00023136"/>
    </source>
</evidence>
<comment type="subcellular location">
    <subcellularLocation>
        <location evidence="1">Membrane</location>
    </subcellularLocation>
</comment>
<dbReference type="GeneID" id="121397191"/>
<evidence type="ECO:0000256" key="4">
    <source>
        <dbReference type="ARBA" id="ARBA00023180"/>
    </source>
</evidence>
<dbReference type="PANTHER" id="PTHR12080">
    <property type="entry name" value="SIGNALING LYMPHOCYTIC ACTIVATION MOLECULE"/>
    <property type="match status" value="1"/>
</dbReference>
<evidence type="ECO:0000256" key="2">
    <source>
        <dbReference type="ARBA" id="ARBA00022729"/>
    </source>
</evidence>
<gene>
    <name evidence="6" type="primary">LOC121397191</name>
</gene>
<dbReference type="GO" id="GO:0006955">
    <property type="term" value="P:immune response"/>
    <property type="evidence" value="ECO:0000318"/>
    <property type="project" value="GO_Central"/>
</dbReference>
<dbReference type="InterPro" id="IPR036179">
    <property type="entry name" value="Ig-like_dom_sf"/>
</dbReference>
<dbReference type="STRING" id="8355.A0A1L8FC67"/>
<dbReference type="Gene3D" id="2.60.40.10">
    <property type="entry name" value="Immunoglobulins"/>
    <property type="match status" value="2"/>
</dbReference>
<evidence type="ECO:0000313" key="5">
    <source>
        <dbReference type="Proteomes" id="UP000186698"/>
    </source>
</evidence>
<dbReference type="InterPro" id="IPR013783">
    <property type="entry name" value="Ig-like_fold"/>
</dbReference>
<keyword evidence="4" id="KW-0325">Glycoprotein</keyword>
<dbReference type="InterPro" id="IPR007110">
    <property type="entry name" value="Ig-like_dom"/>
</dbReference>
<reference evidence="6" key="1">
    <citation type="submission" date="2025-08" db="UniProtKB">
        <authorList>
            <consortium name="RefSeq"/>
        </authorList>
    </citation>
    <scope>IDENTIFICATION</scope>
    <source>
        <strain evidence="6">J_2021</strain>
        <tissue evidence="6">Erythrocytes</tissue>
    </source>
</reference>
<dbReference type="PaxDb" id="8355-A0A1L8FC67"/>
<keyword evidence="5" id="KW-1185">Reference proteome</keyword>
<dbReference type="PROSITE" id="PS50835">
    <property type="entry name" value="IG_LIKE"/>
    <property type="match status" value="1"/>
</dbReference>
<proteinExistence type="predicted"/>
<dbReference type="OrthoDB" id="8741746at2759"/>
<dbReference type="InterPro" id="IPR015631">
    <property type="entry name" value="CD2/SLAM_rcpt"/>
</dbReference>
<protein>
    <submittedName>
        <fullName evidence="6">SLAM family member 5-like</fullName>
    </submittedName>
</protein>
<name>A0A1L8FC67_XENLA</name>
<keyword evidence="3" id="KW-0472">Membrane</keyword>
<dbReference type="PANTHER" id="PTHR12080:SF116">
    <property type="entry name" value="SLAM FAMILY MEMBER 5-LIKE"/>
    <property type="match status" value="1"/>
</dbReference>
<accession>A0A1L8FC67</accession>
<organism evidence="5 6">
    <name type="scientific">Xenopus laevis</name>
    <name type="common">African clawed frog</name>
    <dbReference type="NCBI Taxonomy" id="8355"/>
    <lineage>
        <taxon>Eukaryota</taxon>
        <taxon>Metazoa</taxon>
        <taxon>Chordata</taxon>
        <taxon>Craniata</taxon>
        <taxon>Vertebrata</taxon>
        <taxon>Euteleostomi</taxon>
        <taxon>Amphibia</taxon>
        <taxon>Batrachia</taxon>
        <taxon>Anura</taxon>
        <taxon>Pipoidea</taxon>
        <taxon>Pipidae</taxon>
        <taxon>Xenopodinae</taxon>
        <taxon>Xenopus</taxon>
        <taxon>Xenopus</taxon>
    </lineage>
</organism>
<dbReference type="Proteomes" id="UP000186698">
    <property type="component" value="Chromosome 8L"/>
</dbReference>